<dbReference type="SUPFAM" id="SSF54637">
    <property type="entry name" value="Thioesterase/thiol ester dehydrase-isomerase"/>
    <property type="match status" value="1"/>
</dbReference>
<dbReference type="PRINTS" id="PR01483">
    <property type="entry name" value="FASYNTHASE"/>
</dbReference>
<keyword evidence="3" id="KW-1185">Reference proteome</keyword>
<dbReference type="GO" id="GO:0006633">
    <property type="term" value="P:fatty acid biosynthetic process"/>
    <property type="evidence" value="ECO:0007669"/>
    <property type="project" value="InterPro"/>
</dbReference>
<feature type="domain" description="MaoC-like" evidence="1">
    <location>
        <begin position="19"/>
        <end position="112"/>
    </location>
</feature>
<evidence type="ECO:0000313" key="3">
    <source>
        <dbReference type="Proteomes" id="UP000015380"/>
    </source>
</evidence>
<accession>S5TX41</accession>
<dbReference type="GO" id="GO:0005835">
    <property type="term" value="C:fatty acid synthase complex"/>
    <property type="evidence" value="ECO:0007669"/>
    <property type="project" value="InterPro"/>
</dbReference>
<dbReference type="GO" id="GO:0019171">
    <property type="term" value="F:(3R)-hydroxyacyl-[acyl-carrier-protein] dehydratase activity"/>
    <property type="evidence" value="ECO:0007669"/>
    <property type="project" value="TreeGrafter"/>
</dbReference>
<dbReference type="InterPro" id="IPR003965">
    <property type="entry name" value="Fatty_acid_synthase"/>
</dbReference>
<dbReference type="HOGENOM" id="CLU_094876_4_1_6"/>
<name>S5TX41_9GAMM</name>
<gene>
    <name evidence="2" type="ORF">CYCME_1239</name>
</gene>
<dbReference type="EMBL" id="CP005996">
    <property type="protein sequence ID" value="AGS39568.1"/>
    <property type="molecule type" value="Genomic_DNA"/>
</dbReference>
<dbReference type="CDD" id="cd03441">
    <property type="entry name" value="R_hydratase_like"/>
    <property type="match status" value="1"/>
</dbReference>
<dbReference type="GO" id="GO:0004312">
    <property type="term" value="F:fatty acid synthase activity"/>
    <property type="evidence" value="ECO:0007669"/>
    <property type="project" value="InterPro"/>
</dbReference>
<dbReference type="PANTHER" id="PTHR43437">
    <property type="entry name" value="HYDROXYACYL-THIOESTER DEHYDRATASE TYPE 2, MITOCHONDRIAL-RELATED"/>
    <property type="match status" value="1"/>
</dbReference>
<dbReference type="RefSeq" id="WP_020932436.1">
    <property type="nucleotide sequence ID" value="NC_021917.1"/>
</dbReference>
<reference evidence="3" key="2">
    <citation type="journal article" date="2016" name="Environ. Microbiol. Rep.">
        <title>Analysis of defence systems and a conjugative IncP-1 plasmid in the marine polyaromatic hydrocarbons-degrading bacterium Cycloclasticus sp. 78-ME.</title>
        <authorList>
            <person name="Yakimov M.M."/>
            <person name="Crisafi F."/>
            <person name="Messina E."/>
            <person name="Smedile F."/>
            <person name="Lopatina A."/>
            <person name="Denaro R."/>
            <person name="Pieper D.H."/>
            <person name="Golyshin P.N."/>
            <person name="Giuliano L."/>
        </authorList>
    </citation>
    <scope>NUCLEOTIDE SEQUENCE [LARGE SCALE GENOMIC DNA]</scope>
    <source>
        <strain evidence="3">78-ME</strain>
    </source>
</reference>
<dbReference type="AlphaFoldDB" id="S5TX41"/>
<dbReference type="PANTHER" id="PTHR43437:SF3">
    <property type="entry name" value="HYDROXYACYL-THIOESTER DEHYDRATASE TYPE 2, MITOCHONDRIAL"/>
    <property type="match status" value="1"/>
</dbReference>
<sequence length="141" mass="15451">MSELKSYEGYCVGASIGELTQAVDQSMIDAYADASGDINPLHIDPEFAKTTFFGRTIAHGLLTLAFVSRVLSAWNWQGWAYGGELNVSFLGPVYPGDTVRVSGDIEQIEKRKDGVYARCQLVCFCGERTVLKGFVISKISK</sequence>
<organism evidence="2 3">
    <name type="scientific">Cycloclasticus zancles 78-ME</name>
    <dbReference type="NCBI Taxonomy" id="1198232"/>
    <lineage>
        <taxon>Bacteria</taxon>
        <taxon>Pseudomonadati</taxon>
        <taxon>Pseudomonadota</taxon>
        <taxon>Gammaproteobacteria</taxon>
        <taxon>Thiotrichales</taxon>
        <taxon>Piscirickettsiaceae</taxon>
        <taxon>Cycloclasticus</taxon>
    </lineage>
</organism>
<dbReference type="Pfam" id="PF01575">
    <property type="entry name" value="MaoC_dehydratas"/>
    <property type="match status" value="1"/>
</dbReference>
<reference evidence="2 3" key="1">
    <citation type="submission" date="2013-05" db="EMBL/GenBank/DDBJ databases">
        <title>Between feast and famine: a lifestyle of most important marine PAH-degrading bacterium Cycloclasticus sp. 7ME.</title>
        <authorList>
            <person name="Yakimov M.M."/>
            <person name="Messina E."/>
            <person name="Genovese M."/>
            <person name="Denaro R."/>
            <person name="Crisafi F."/>
            <person name="Russo D."/>
            <person name="Cappello S."/>
            <person name="Santisi S."/>
            <person name="Smedile F."/>
            <person name="Golyshina O.V."/>
            <person name="Tran H."/>
            <person name="Pieper D.H."/>
            <person name="Golyshin P.N."/>
            <person name="Giuliano L."/>
        </authorList>
    </citation>
    <scope>NUCLEOTIDE SEQUENCE [LARGE SCALE GENOMIC DNA]</scope>
    <source>
        <strain evidence="2 3">78-ME</strain>
    </source>
</reference>
<dbReference type="PATRIC" id="fig|1198232.3.peg.1239"/>
<evidence type="ECO:0000259" key="1">
    <source>
        <dbReference type="Pfam" id="PF01575"/>
    </source>
</evidence>
<dbReference type="Gene3D" id="3.10.129.10">
    <property type="entry name" value="Hotdog Thioesterase"/>
    <property type="match status" value="1"/>
</dbReference>
<dbReference type="InterPro" id="IPR029069">
    <property type="entry name" value="HotDog_dom_sf"/>
</dbReference>
<evidence type="ECO:0000313" key="2">
    <source>
        <dbReference type="EMBL" id="AGS39568.1"/>
    </source>
</evidence>
<protein>
    <submittedName>
        <fullName evidence="2">Acyl dehydratase</fullName>
    </submittedName>
</protein>
<dbReference type="eggNOG" id="COG2030">
    <property type="taxonomic scope" value="Bacteria"/>
</dbReference>
<dbReference type="InterPro" id="IPR050965">
    <property type="entry name" value="UPF0336/Enoyl-CoA_hydratase"/>
</dbReference>
<proteinExistence type="predicted"/>
<dbReference type="Proteomes" id="UP000015380">
    <property type="component" value="Chromosome"/>
</dbReference>
<dbReference type="KEGG" id="cza:CYCME_1239"/>
<dbReference type="InterPro" id="IPR002539">
    <property type="entry name" value="MaoC-like_dom"/>
</dbReference>